<dbReference type="PROSITE" id="PS00216">
    <property type="entry name" value="SUGAR_TRANSPORT_1"/>
    <property type="match status" value="2"/>
</dbReference>
<evidence type="ECO:0000256" key="3">
    <source>
        <dbReference type="ARBA" id="ARBA00022448"/>
    </source>
</evidence>
<dbReference type="Pfam" id="PF00083">
    <property type="entry name" value="Sugar_tr"/>
    <property type="match status" value="1"/>
</dbReference>
<organism evidence="10 11">
    <name type="scientific">Curvularia kusanoi</name>
    <name type="common">Cochliobolus kusanoi</name>
    <dbReference type="NCBI Taxonomy" id="90978"/>
    <lineage>
        <taxon>Eukaryota</taxon>
        <taxon>Fungi</taxon>
        <taxon>Dikarya</taxon>
        <taxon>Ascomycota</taxon>
        <taxon>Pezizomycotina</taxon>
        <taxon>Dothideomycetes</taxon>
        <taxon>Pleosporomycetidae</taxon>
        <taxon>Pleosporales</taxon>
        <taxon>Pleosporineae</taxon>
        <taxon>Pleosporaceae</taxon>
        <taxon>Curvularia</taxon>
    </lineage>
</organism>
<dbReference type="PANTHER" id="PTHR48022">
    <property type="entry name" value="PLASTIDIC GLUCOSE TRANSPORTER 4"/>
    <property type="match status" value="1"/>
</dbReference>
<evidence type="ECO:0000256" key="8">
    <source>
        <dbReference type="SAM" id="Phobius"/>
    </source>
</evidence>
<dbReference type="GO" id="GO:0005351">
    <property type="term" value="F:carbohydrate:proton symporter activity"/>
    <property type="evidence" value="ECO:0007669"/>
    <property type="project" value="TreeGrafter"/>
</dbReference>
<feature type="transmembrane region" description="Helical" evidence="8">
    <location>
        <begin position="94"/>
        <end position="117"/>
    </location>
</feature>
<reference evidence="10" key="1">
    <citation type="submission" date="2019-04" db="EMBL/GenBank/DDBJ databases">
        <title>Sequencing of skin fungus with MAO and IRED activity.</title>
        <authorList>
            <person name="Marsaioli A.J."/>
            <person name="Bonatto J.M.C."/>
            <person name="Reis Junior O."/>
        </authorList>
    </citation>
    <scope>NUCLEOTIDE SEQUENCE</scope>
    <source>
        <strain evidence="10">30M1</strain>
    </source>
</reference>
<dbReference type="FunFam" id="1.20.1250.20:FF:000117">
    <property type="entry name" value="MFS hexose transporter"/>
    <property type="match status" value="1"/>
</dbReference>
<dbReference type="SUPFAM" id="SSF103473">
    <property type="entry name" value="MFS general substrate transporter"/>
    <property type="match status" value="1"/>
</dbReference>
<dbReference type="InterPro" id="IPR003663">
    <property type="entry name" value="Sugar/inositol_transpt"/>
</dbReference>
<feature type="transmembrane region" description="Helical" evidence="8">
    <location>
        <begin position="183"/>
        <end position="203"/>
    </location>
</feature>
<protein>
    <recommendedName>
        <fullName evidence="9">Major facilitator superfamily (MFS) profile domain-containing protein</fullName>
    </recommendedName>
</protein>
<comment type="subcellular location">
    <subcellularLocation>
        <location evidence="1">Membrane</location>
        <topology evidence="1">Multi-pass membrane protein</topology>
    </subcellularLocation>
</comment>
<dbReference type="InterPro" id="IPR005828">
    <property type="entry name" value="MFS_sugar_transport-like"/>
</dbReference>
<evidence type="ECO:0000259" key="9">
    <source>
        <dbReference type="PROSITE" id="PS50850"/>
    </source>
</evidence>
<evidence type="ECO:0000313" key="11">
    <source>
        <dbReference type="Proteomes" id="UP000801428"/>
    </source>
</evidence>
<keyword evidence="6 8" id="KW-0472">Membrane</keyword>
<feature type="transmembrane region" description="Helical" evidence="8">
    <location>
        <begin position="304"/>
        <end position="330"/>
    </location>
</feature>
<feature type="transmembrane region" description="Helical" evidence="8">
    <location>
        <begin position="50"/>
        <end position="74"/>
    </location>
</feature>
<name>A0A9P4W606_CURKU</name>
<feature type="transmembrane region" description="Helical" evidence="8">
    <location>
        <begin position="370"/>
        <end position="392"/>
    </location>
</feature>
<evidence type="ECO:0000256" key="4">
    <source>
        <dbReference type="ARBA" id="ARBA00022692"/>
    </source>
</evidence>
<evidence type="ECO:0000256" key="7">
    <source>
        <dbReference type="RuleBase" id="RU003346"/>
    </source>
</evidence>
<dbReference type="EMBL" id="SWKU01000048">
    <property type="protein sequence ID" value="KAF2993744.1"/>
    <property type="molecule type" value="Genomic_DNA"/>
</dbReference>
<keyword evidence="4 8" id="KW-0812">Transmembrane</keyword>
<dbReference type="InterPro" id="IPR050360">
    <property type="entry name" value="MFS_Sugar_Transporters"/>
</dbReference>
<dbReference type="Gene3D" id="1.20.1250.20">
    <property type="entry name" value="MFS general substrate transporter like domains"/>
    <property type="match status" value="1"/>
</dbReference>
<dbReference type="AlphaFoldDB" id="A0A9P4W606"/>
<dbReference type="GO" id="GO:0016020">
    <property type="term" value="C:membrane"/>
    <property type="evidence" value="ECO:0007669"/>
    <property type="project" value="UniProtKB-SubCell"/>
</dbReference>
<dbReference type="OrthoDB" id="6133115at2759"/>
<comment type="caution">
    <text evidence="10">The sequence shown here is derived from an EMBL/GenBank/DDBJ whole genome shotgun (WGS) entry which is preliminary data.</text>
</comment>
<sequence>MEKHTAVETSVEDGKVMETDSQGIPTSFVGMKLEDVLPKMEKPWYRTPHLIKLNFVLLAALLMPATNGFDGSMVNGLQTLPVWQENFNHPKGGILGLLAQANTIGFVAALPISGWIADRFGRRVPIRIGSSIMIVGAALQTASQNIGMFIAARIILGFGLSIASIAAPALIAELSYPTHRGKITAMFNTSWFFGAIIAAWSTFGTFHLPNSWSWRIPSAIQAAPSLIQLCLSFFVPESPRWLINNDRREEAHNILAKYHADGDIASPLVMFEMSEISAAIRDEKVQNATTYKAFFATAGNFRRLFIIVVLGIMQQASGNGLISFYLALILKQIGITDPTTQNLLNGGLQIFNYATALSSAFSVDRFGRRTLMLFAFVGMFFSYLLWTILSALNEQGGYSHTGLGIGVVVMIFAFNFFYAVGLTPIPYLYLTEVLPFSLRAKGMMISSFSGLAVGVTGGFVNAIALESVGWKFYIFYVVMLAIEFILAYLFFPETKNRSLENIAEVFDGKDALVGDLDKEASYVHKDVLAMQH</sequence>
<evidence type="ECO:0000256" key="6">
    <source>
        <dbReference type="ARBA" id="ARBA00023136"/>
    </source>
</evidence>
<comment type="similarity">
    <text evidence="2 7">Belongs to the major facilitator superfamily. Sugar transporter (TC 2.A.1.1) family.</text>
</comment>
<dbReference type="InterPro" id="IPR005829">
    <property type="entry name" value="Sugar_transporter_CS"/>
</dbReference>
<dbReference type="PANTHER" id="PTHR48022:SF24">
    <property type="entry name" value="HEXOSE TRANSPORTER PROTEIN (AFU_ORTHOLOGUE AFUA_8G04480)"/>
    <property type="match status" value="1"/>
</dbReference>
<dbReference type="NCBIfam" id="TIGR00879">
    <property type="entry name" value="SP"/>
    <property type="match status" value="1"/>
</dbReference>
<accession>A0A9P4W606</accession>
<dbReference type="Proteomes" id="UP000801428">
    <property type="component" value="Unassembled WGS sequence"/>
</dbReference>
<keyword evidence="11" id="KW-1185">Reference proteome</keyword>
<keyword evidence="5 8" id="KW-1133">Transmembrane helix</keyword>
<proteinExistence type="inferred from homology"/>
<gene>
    <name evidence="10" type="ORF">E8E13_000801</name>
</gene>
<feature type="domain" description="Major facilitator superfamily (MFS) profile" evidence="9">
    <location>
        <begin position="56"/>
        <end position="495"/>
    </location>
</feature>
<feature type="transmembrane region" description="Helical" evidence="8">
    <location>
        <begin position="404"/>
        <end position="430"/>
    </location>
</feature>
<feature type="transmembrane region" description="Helical" evidence="8">
    <location>
        <begin position="148"/>
        <end position="171"/>
    </location>
</feature>
<feature type="transmembrane region" description="Helical" evidence="8">
    <location>
        <begin position="442"/>
        <end position="464"/>
    </location>
</feature>
<dbReference type="PROSITE" id="PS50850">
    <property type="entry name" value="MFS"/>
    <property type="match status" value="1"/>
</dbReference>
<feature type="transmembrane region" description="Helical" evidence="8">
    <location>
        <begin position="470"/>
        <end position="491"/>
    </location>
</feature>
<dbReference type="InterPro" id="IPR020846">
    <property type="entry name" value="MFS_dom"/>
</dbReference>
<evidence type="ECO:0000313" key="10">
    <source>
        <dbReference type="EMBL" id="KAF2993744.1"/>
    </source>
</evidence>
<dbReference type="InterPro" id="IPR036259">
    <property type="entry name" value="MFS_trans_sf"/>
</dbReference>
<dbReference type="PRINTS" id="PR00171">
    <property type="entry name" value="SUGRTRNSPORT"/>
</dbReference>
<evidence type="ECO:0000256" key="1">
    <source>
        <dbReference type="ARBA" id="ARBA00004141"/>
    </source>
</evidence>
<evidence type="ECO:0000256" key="2">
    <source>
        <dbReference type="ARBA" id="ARBA00010992"/>
    </source>
</evidence>
<evidence type="ECO:0000256" key="5">
    <source>
        <dbReference type="ARBA" id="ARBA00022989"/>
    </source>
</evidence>
<keyword evidence="3 7" id="KW-0813">Transport</keyword>